<reference evidence="2" key="1">
    <citation type="submission" date="2016-11" db="UniProtKB">
        <authorList>
            <consortium name="WormBaseParasite"/>
        </authorList>
    </citation>
    <scope>IDENTIFICATION</scope>
</reference>
<evidence type="ECO:0000313" key="1">
    <source>
        <dbReference type="Proteomes" id="UP000095283"/>
    </source>
</evidence>
<evidence type="ECO:0000313" key="2">
    <source>
        <dbReference type="WBParaSite" id="Hba_06112"/>
    </source>
</evidence>
<proteinExistence type="predicted"/>
<protein>
    <submittedName>
        <fullName evidence="2">Uncharacterized protein</fullName>
    </submittedName>
</protein>
<dbReference type="WBParaSite" id="Hba_06112">
    <property type="protein sequence ID" value="Hba_06112"/>
    <property type="gene ID" value="Hba_06112"/>
</dbReference>
<keyword evidence="1" id="KW-1185">Reference proteome</keyword>
<accession>A0A1I7WLU1</accession>
<organism evidence="1 2">
    <name type="scientific">Heterorhabditis bacteriophora</name>
    <name type="common">Entomopathogenic nematode worm</name>
    <dbReference type="NCBI Taxonomy" id="37862"/>
    <lineage>
        <taxon>Eukaryota</taxon>
        <taxon>Metazoa</taxon>
        <taxon>Ecdysozoa</taxon>
        <taxon>Nematoda</taxon>
        <taxon>Chromadorea</taxon>
        <taxon>Rhabditida</taxon>
        <taxon>Rhabditina</taxon>
        <taxon>Rhabditomorpha</taxon>
        <taxon>Strongyloidea</taxon>
        <taxon>Heterorhabditidae</taxon>
        <taxon>Heterorhabditis</taxon>
    </lineage>
</organism>
<sequence length="20" mass="2402">MTMTNTKNNYSVNYFIPIHL</sequence>
<dbReference type="Proteomes" id="UP000095283">
    <property type="component" value="Unplaced"/>
</dbReference>
<name>A0A1I7WLU1_HETBA</name>
<dbReference type="AlphaFoldDB" id="A0A1I7WLU1"/>